<keyword evidence="3" id="KW-0732">Signal</keyword>
<proteinExistence type="inferred from homology"/>
<protein>
    <submittedName>
        <fullName evidence="4">SDR family oxidoreductase</fullName>
    </submittedName>
</protein>
<dbReference type="PANTHER" id="PTHR43639">
    <property type="entry name" value="OXIDOREDUCTASE, SHORT-CHAIN DEHYDROGENASE/REDUCTASE FAMILY (AFU_ORTHOLOGUE AFUA_5G02870)"/>
    <property type="match status" value="1"/>
</dbReference>
<feature type="chain" id="PRO_5045899550" evidence="3">
    <location>
        <begin position="30"/>
        <end position="247"/>
    </location>
</feature>
<evidence type="ECO:0000313" key="4">
    <source>
        <dbReference type="EMBL" id="WZN42710.1"/>
    </source>
</evidence>
<dbReference type="PRINTS" id="PR00080">
    <property type="entry name" value="SDRFAMILY"/>
</dbReference>
<dbReference type="EMBL" id="CP149822">
    <property type="protein sequence ID" value="WZN42710.1"/>
    <property type="molecule type" value="Genomic_DNA"/>
</dbReference>
<gene>
    <name evidence="4" type="ORF">WJU16_06635</name>
</gene>
<keyword evidence="5" id="KW-1185">Reference proteome</keyword>
<dbReference type="InterPro" id="IPR036291">
    <property type="entry name" value="NAD(P)-bd_dom_sf"/>
</dbReference>
<dbReference type="Gene3D" id="3.40.50.720">
    <property type="entry name" value="NAD(P)-binding Rossmann-like Domain"/>
    <property type="match status" value="1"/>
</dbReference>
<dbReference type="PRINTS" id="PR00081">
    <property type="entry name" value="GDHRDH"/>
</dbReference>
<sequence length="247" mass="25722">MKVMIITGASRGIGAATALLAARAGYAVAVNYHQNKPAAEAVVAEIVRNGGTAKAIQANVAVEPGVLALFEACDKHFGIPDALVNNAGILEQQMRVEELTEDRLRRIFASNITGPFLCAREAVKRMSLKYGGRGGTIVNVSSVAAKTGSPGEYTDYAASKGAIDTLTVGLAKEVAEEGIRVNAVRPGFIYTDIHADGGEPGRVDRVKASVPLKRGGLPAEVAEAILWLASDKSAFTTGGFIDVSGGR</sequence>
<dbReference type="CDD" id="cd05233">
    <property type="entry name" value="SDR_c"/>
    <property type="match status" value="1"/>
</dbReference>
<evidence type="ECO:0000256" key="3">
    <source>
        <dbReference type="SAM" id="SignalP"/>
    </source>
</evidence>
<evidence type="ECO:0000256" key="2">
    <source>
        <dbReference type="ARBA" id="ARBA00023002"/>
    </source>
</evidence>
<dbReference type="PROSITE" id="PS00061">
    <property type="entry name" value="ADH_SHORT"/>
    <property type="match status" value="1"/>
</dbReference>
<dbReference type="InterPro" id="IPR002347">
    <property type="entry name" value="SDR_fam"/>
</dbReference>
<dbReference type="RefSeq" id="WP_341837544.1">
    <property type="nucleotide sequence ID" value="NZ_CP149822.1"/>
</dbReference>
<dbReference type="InterPro" id="IPR020904">
    <property type="entry name" value="Sc_DH/Rdtase_CS"/>
</dbReference>
<reference evidence="5" key="1">
    <citation type="submission" date="2024-03" db="EMBL/GenBank/DDBJ databases">
        <title>Chitinophaga horti sp. nov., isolated from garden soil.</title>
        <authorList>
            <person name="Lee D.S."/>
            <person name="Han D.M."/>
            <person name="Baek J.H."/>
            <person name="Choi D.G."/>
            <person name="Jeon J.H."/>
            <person name="Jeon C.O."/>
        </authorList>
    </citation>
    <scope>NUCLEOTIDE SEQUENCE [LARGE SCALE GENOMIC DNA]</scope>
    <source>
        <strain evidence="5">GPA1</strain>
    </source>
</reference>
<evidence type="ECO:0000256" key="1">
    <source>
        <dbReference type="ARBA" id="ARBA00006484"/>
    </source>
</evidence>
<dbReference type="PANTHER" id="PTHR43639:SF1">
    <property type="entry name" value="SHORT-CHAIN DEHYDROGENASE_REDUCTASE FAMILY PROTEIN"/>
    <property type="match status" value="1"/>
</dbReference>
<comment type="similarity">
    <text evidence="1">Belongs to the short-chain dehydrogenases/reductases (SDR) family.</text>
</comment>
<feature type="signal peptide" evidence="3">
    <location>
        <begin position="1"/>
        <end position="29"/>
    </location>
</feature>
<organism evidence="4 5">
    <name type="scientific">Chitinophaga pollutisoli</name>
    <dbReference type="NCBI Taxonomy" id="3133966"/>
    <lineage>
        <taxon>Bacteria</taxon>
        <taxon>Pseudomonadati</taxon>
        <taxon>Bacteroidota</taxon>
        <taxon>Chitinophagia</taxon>
        <taxon>Chitinophagales</taxon>
        <taxon>Chitinophagaceae</taxon>
        <taxon>Chitinophaga</taxon>
    </lineage>
</organism>
<name>A0ABZ2YTX7_9BACT</name>
<dbReference type="Pfam" id="PF13561">
    <property type="entry name" value="adh_short_C2"/>
    <property type="match status" value="1"/>
</dbReference>
<accession>A0ABZ2YTX7</accession>
<dbReference type="NCBIfam" id="NF004777">
    <property type="entry name" value="PRK06123.1"/>
    <property type="match status" value="1"/>
</dbReference>
<dbReference type="SUPFAM" id="SSF51735">
    <property type="entry name" value="NAD(P)-binding Rossmann-fold domains"/>
    <property type="match status" value="1"/>
</dbReference>
<keyword evidence="2" id="KW-0560">Oxidoreductase</keyword>
<evidence type="ECO:0000313" key="5">
    <source>
        <dbReference type="Proteomes" id="UP001485459"/>
    </source>
</evidence>
<dbReference type="Proteomes" id="UP001485459">
    <property type="component" value="Chromosome"/>
</dbReference>